<dbReference type="GeneID" id="19463944"/>
<dbReference type="EMBL" id="KE145369">
    <property type="protein sequence ID" value="EPE28098.1"/>
    <property type="molecule type" value="Genomic_DNA"/>
</dbReference>
<dbReference type="KEGG" id="glz:GLAREA_04889"/>
<feature type="chain" id="PRO_5004508509" evidence="2">
    <location>
        <begin position="24"/>
        <end position="273"/>
    </location>
</feature>
<feature type="signal peptide" evidence="2">
    <location>
        <begin position="1"/>
        <end position="23"/>
    </location>
</feature>
<gene>
    <name evidence="3" type="ORF">GLAREA_04889</name>
</gene>
<dbReference type="RefSeq" id="XP_008085457.1">
    <property type="nucleotide sequence ID" value="XM_008087266.1"/>
</dbReference>
<organism evidence="3 4">
    <name type="scientific">Glarea lozoyensis (strain ATCC 20868 / MF5171)</name>
    <dbReference type="NCBI Taxonomy" id="1116229"/>
    <lineage>
        <taxon>Eukaryota</taxon>
        <taxon>Fungi</taxon>
        <taxon>Dikarya</taxon>
        <taxon>Ascomycota</taxon>
        <taxon>Pezizomycotina</taxon>
        <taxon>Leotiomycetes</taxon>
        <taxon>Helotiales</taxon>
        <taxon>Helotiaceae</taxon>
        <taxon>Glarea</taxon>
    </lineage>
</organism>
<dbReference type="HOGENOM" id="CLU_1019606_0_0_1"/>
<feature type="compositionally biased region" description="Polar residues" evidence="1">
    <location>
        <begin position="181"/>
        <end position="199"/>
    </location>
</feature>
<evidence type="ECO:0000313" key="3">
    <source>
        <dbReference type="EMBL" id="EPE28098.1"/>
    </source>
</evidence>
<dbReference type="AlphaFoldDB" id="S3DNP3"/>
<feature type="region of interest" description="Disordered" evidence="1">
    <location>
        <begin position="80"/>
        <end position="109"/>
    </location>
</feature>
<evidence type="ECO:0000313" key="4">
    <source>
        <dbReference type="Proteomes" id="UP000016922"/>
    </source>
</evidence>
<feature type="region of interest" description="Disordered" evidence="1">
    <location>
        <begin position="227"/>
        <end position="259"/>
    </location>
</feature>
<keyword evidence="2" id="KW-0732">Signal</keyword>
<reference evidence="3 4" key="1">
    <citation type="journal article" date="2013" name="BMC Genomics">
        <title>Genomics-driven discovery of the pneumocandin biosynthetic gene cluster in the fungus Glarea lozoyensis.</title>
        <authorList>
            <person name="Chen L."/>
            <person name="Yue Q."/>
            <person name="Zhang X."/>
            <person name="Xiang M."/>
            <person name="Wang C."/>
            <person name="Li S."/>
            <person name="Che Y."/>
            <person name="Ortiz-Lopez F.J."/>
            <person name="Bills G.F."/>
            <person name="Liu X."/>
            <person name="An Z."/>
        </authorList>
    </citation>
    <scope>NUCLEOTIDE SEQUENCE [LARGE SCALE GENOMIC DNA]</scope>
    <source>
        <strain evidence="4">ATCC 20868 / MF5171</strain>
    </source>
</reference>
<evidence type="ECO:0000256" key="2">
    <source>
        <dbReference type="SAM" id="SignalP"/>
    </source>
</evidence>
<name>S3DNP3_GLAL2</name>
<keyword evidence="4" id="KW-1185">Reference proteome</keyword>
<dbReference type="Proteomes" id="UP000016922">
    <property type="component" value="Unassembled WGS sequence"/>
</dbReference>
<accession>S3DNP3</accession>
<protein>
    <submittedName>
        <fullName evidence="3">Uncharacterized protein</fullName>
    </submittedName>
</protein>
<feature type="region of interest" description="Disordered" evidence="1">
    <location>
        <begin position="181"/>
        <end position="200"/>
    </location>
</feature>
<sequence length="273" mass="29138">MLNPTSATLFLIFALANLTPSLAAAVPCSTYQQSIMNLHQNQHTTYPSRPTSSAKVAVTEKDVVSTTTSTRFRTMVATNHSTYTSPTRTASKHTSFSHTSPAKSTKTQTHLSNHISFHASRGAVRRAQKFGDRSKMTRHALSLTEGVAVSSAILASSLTARSKIARAFRSSTTLVVEPIQTSQAKDTSTPTQLYSTTGTVGPKLARSFGTSTGLGVDSTTTPVAAKITRGPRNRKYNTSQSIEVGSKSKGANPRKDGFKTVRVRGSCDVDLVG</sequence>
<evidence type="ECO:0000256" key="1">
    <source>
        <dbReference type="SAM" id="MobiDB-lite"/>
    </source>
</evidence>
<proteinExistence type="predicted"/>